<dbReference type="OrthoDB" id="2864393at2759"/>
<evidence type="ECO:0000313" key="2">
    <source>
        <dbReference type="EMBL" id="TEB29065.1"/>
    </source>
</evidence>
<evidence type="ECO:0008006" key="4">
    <source>
        <dbReference type="Google" id="ProtNLM"/>
    </source>
</evidence>
<proteinExistence type="predicted"/>
<gene>
    <name evidence="2" type="ORF">FA13DRAFT_1632648</name>
</gene>
<reference evidence="2 3" key="1">
    <citation type="journal article" date="2019" name="Nat. Ecol. Evol.">
        <title>Megaphylogeny resolves global patterns of mushroom evolution.</title>
        <authorList>
            <person name="Varga T."/>
            <person name="Krizsan K."/>
            <person name="Foldi C."/>
            <person name="Dima B."/>
            <person name="Sanchez-Garcia M."/>
            <person name="Sanchez-Ramirez S."/>
            <person name="Szollosi G.J."/>
            <person name="Szarkandi J.G."/>
            <person name="Papp V."/>
            <person name="Albert L."/>
            <person name="Andreopoulos W."/>
            <person name="Angelini C."/>
            <person name="Antonin V."/>
            <person name="Barry K.W."/>
            <person name="Bougher N.L."/>
            <person name="Buchanan P."/>
            <person name="Buyck B."/>
            <person name="Bense V."/>
            <person name="Catcheside P."/>
            <person name="Chovatia M."/>
            <person name="Cooper J."/>
            <person name="Damon W."/>
            <person name="Desjardin D."/>
            <person name="Finy P."/>
            <person name="Geml J."/>
            <person name="Haridas S."/>
            <person name="Hughes K."/>
            <person name="Justo A."/>
            <person name="Karasinski D."/>
            <person name="Kautmanova I."/>
            <person name="Kiss B."/>
            <person name="Kocsube S."/>
            <person name="Kotiranta H."/>
            <person name="LaButti K.M."/>
            <person name="Lechner B.E."/>
            <person name="Liimatainen K."/>
            <person name="Lipzen A."/>
            <person name="Lukacs Z."/>
            <person name="Mihaltcheva S."/>
            <person name="Morgado L.N."/>
            <person name="Niskanen T."/>
            <person name="Noordeloos M.E."/>
            <person name="Ohm R.A."/>
            <person name="Ortiz-Santana B."/>
            <person name="Ovrebo C."/>
            <person name="Racz N."/>
            <person name="Riley R."/>
            <person name="Savchenko A."/>
            <person name="Shiryaev A."/>
            <person name="Soop K."/>
            <person name="Spirin V."/>
            <person name="Szebenyi C."/>
            <person name="Tomsovsky M."/>
            <person name="Tulloss R.E."/>
            <person name="Uehling J."/>
            <person name="Grigoriev I.V."/>
            <person name="Vagvolgyi C."/>
            <person name="Papp T."/>
            <person name="Martin F.M."/>
            <person name="Miettinen O."/>
            <person name="Hibbett D.S."/>
            <person name="Nagy L.G."/>
        </authorList>
    </citation>
    <scope>NUCLEOTIDE SEQUENCE [LARGE SCALE GENOMIC DNA]</scope>
    <source>
        <strain evidence="2 3">FP101781</strain>
    </source>
</reference>
<feature type="region of interest" description="Disordered" evidence="1">
    <location>
        <begin position="1"/>
        <end position="43"/>
    </location>
</feature>
<keyword evidence="3" id="KW-1185">Reference proteome</keyword>
<evidence type="ECO:0000313" key="3">
    <source>
        <dbReference type="Proteomes" id="UP000298030"/>
    </source>
</evidence>
<accession>A0A4Y7T4L2</accession>
<dbReference type="STRING" id="71717.A0A4Y7T4L2"/>
<feature type="compositionally biased region" description="Polar residues" evidence="1">
    <location>
        <begin position="1"/>
        <end position="33"/>
    </location>
</feature>
<name>A0A4Y7T4L2_COPMI</name>
<evidence type="ECO:0000256" key="1">
    <source>
        <dbReference type="SAM" id="MobiDB-lite"/>
    </source>
</evidence>
<dbReference type="EMBL" id="QPFP01000029">
    <property type="protein sequence ID" value="TEB29065.1"/>
    <property type="molecule type" value="Genomic_DNA"/>
</dbReference>
<dbReference type="Proteomes" id="UP000298030">
    <property type="component" value="Unassembled WGS sequence"/>
</dbReference>
<protein>
    <recommendedName>
        <fullName evidence="4">F-box domain-containing protein</fullName>
    </recommendedName>
</protein>
<comment type="caution">
    <text evidence="2">The sequence shown here is derived from an EMBL/GenBank/DDBJ whole genome shotgun (WGS) entry which is preliminary data.</text>
</comment>
<organism evidence="2 3">
    <name type="scientific">Coprinellus micaceus</name>
    <name type="common">Glistening ink-cap mushroom</name>
    <name type="synonym">Coprinus micaceus</name>
    <dbReference type="NCBI Taxonomy" id="71717"/>
    <lineage>
        <taxon>Eukaryota</taxon>
        <taxon>Fungi</taxon>
        <taxon>Dikarya</taxon>
        <taxon>Basidiomycota</taxon>
        <taxon>Agaricomycotina</taxon>
        <taxon>Agaricomycetes</taxon>
        <taxon>Agaricomycetidae</taxon>
        <taxon>Agaricales</taxon>
        <taxon>Agaricineae</taxon>
        <taxon>Psathyrellaceae</taxon>
        <taxon>Coprinellus</taxon>
    </lineage>
</organism>
<dbReference type="AlphaFoldDB" id="A0A4Y7T4L2"/>
<sequence length="471" mass="52772">MIIDWQTSSHEPGSGTGATPFSQELTSQVQSHPRATHIPPAPPSSPLPLELMYLIIDSHLSHDPKALLNLASAVPDLRHRCWTHAFHSAKIIIRQREIERKKVTSNIDLFLQLLDRIPAIYGYVRELDIQDRGRLVWAQQSLASSSQEDMTTLSLLLVQTKRMSRLKSFRITTTITWSTLPIHVKEAFFAMFTSSTLSEIALSGILLPVNFLTLIKGLRTVDFQTGGVGPSVFHPSLVNHLPKKVETLKIRDRNPFSNPMSVLGFSSCSHKPFSLAHIKHLEICLPGRQLSSIQEGLQRCQKLELFKVFVGTAGGPPDPLKLDCLPSLQQLTLAADITNILDASCRFYWAIELLASIPTMSPLQDVTFLIRTPSLEQGKQCEWGLLDALFHLPEIAPALVGARAPEVGLRWPSLRSFNIIWCTARSQDIQDGANTDFMVHLPIFVPHLHVRGVAKMQTTYSDTYHNFWTYT</sequence>